<dbReference type="Proteomes" id="UP000694864">
    <property type="component" value="Chromosome 18"/>
</dbReference>
<feature type="compositionally biased region" description="Basic and acidic residues" evidence="1">
    <location>
        <begin position="626"/>
        <end position="638"/>
    </location>
</feature>
<feature type="region of interest" description="Disordered" evidence="1">
    <location>
        <begin position="420"/>
        <end position="490"/>
    </location>
</feature>
<feature type="compositionally biased region" description="Basic and acidic residues" evidence="1">
    <location>
        <begin position="573"/>
        <end position="585"/>
    </location>
</feature>
<proteinExistence type="predicted"/>
<feature type="compositionally biased region" description="Acidic residues" evidence="1">
    <location>
        <begin position="611"/>
        <end position="625"/>
    </location>
</feature>
<sequence>MFLSTENPPNDPLFSSSSHFLQHLTTSSHELGQSHLSNFSIRDYAYSNRKNNNIKNNWPFSSKSLHLFSTHGVTDPLPPFHRFSTVSNQFETKASSSSGKQIASYVHQGRDLAKFGLNQRLAETSSHKRVCSQSRIIENGLFPSTSKSEVEILVATTSNKSNHHSKKCGRGMMKTKEDSCGGGLVMTSESVMASKTCPICKTFSSASNTTLNAHIDQCLSVDSALPPVVSSKPSKPRSKPRVKVKTMVDIYAYAKEDTLEDLDKRNGTKWVSILSYTNRVVGDKSQVSKKRKVSPVGVGPVYIDAKGQKLRILSEFSEKKTCTTQSREQHDDGSSENKCSSQGSKGNNKCLRKNRRGRKPHKFVKLTNQKANASEQILEYQRGFSGEGSRKGHRRLYNQRMLAKRGMTSKKLNEEGHNFYSLQDQPSEDDDVTWSGGDPVASRGTDLSATDSYPRNKQKLGSEVARKNKTLVKSKRAQSRSFRDRMREKEEGSLKGVHVNTLRVKKTLASIQKDEFKNLCSEAVEVSDASPRATNMRKLSPPFVPNAWRRLSMPVELKKARLDFSEEEDEEELGKWESEMTQERELSDDDYVSGDNGGILRSHPSSSGYDDYNDDDEENSEEEEDNNKRAHALDKTDDTGAEFDQLDSPPSNELDSPPSNEVIPSEREMYYSKEVGNMIYGQTSYKEDVRFDSEVGQGISLFVEVDTIPIPGPPGSFLPSPHDMGFDENLGNSSVITSQIQSSMDQLDRNSSESPVSAVSNFAPGRLNFPAELSSSIQESFSPDIPVSSSYSTAPMSFCVPSHHGTTTEAEQVTIDKTTTPSRFRNSEHESCCCQRKERMYEGITFNHQASHLLQRRAASSSIAMNLTKSPTRVDQNHPFEQSPYKIQQDPDLQSKFSSRRNLNAAVPPSPSNPVLRLMGKDLMVMNQREKDEEASRFSLTPTQPQFLDPSCAGTGLHFNTGLFIRNNFESTHQPHAQPQASAFRNNFDHVRYFSPS</sequence>
<protein>
    <submittedName>
        <fullName evidence="3">Uncharacterized protein LOC104761681 isoform X3</fullName>
    </submittedName>
</protein>
<dbReference type="Gene3D" id="3.30.160.60">
    <property type="entry name" value="Classic Zinc Finger"/>
    <property type="match status" value="1"/>
</dbReference>
<dbReference type="PANTHER" id="PTHR35767:SF1">
    <property type="entry name" value="HAPLESS PROTEIN"/>
    <property type="match status" value="1"/>
</dbReference>
<reference evidence="3" key="2">
    <citation type="submission" date="2025-08" db="UniProtKB">
        <authorList>
            <consortium name="RefSeq"/>
        </authorList>
    </citation>
    <scope>IDENTIFICATION</scope>
    <source>
        <tissue evidence="3">Leaf</tissue>
    </source>
</reference>
<accession>A0ABM0XAK0</accession>
<organism evidence="2 3">
    <name type="scientific">Camelina sativa</name>
    <name type="common">False flax</name>
    <name type="synonym">Myagrum sativum</name>
    <dbReference type="NCBI Taxonomy" id="90675"/>
    <lineage>
        <taxon>Eukaryota</taxon>
        <taxon>Viridiplantae</taxon>
        <taxon>Streptophyta</taxon>
        <taxon>Embryophyta</taxon>
        <taxon>Tracheophyta</taxon>
        <taxon>Spermatophyta</taxon>
        <taxon>Magnoliopsida</taxon>
        <taxon>eudicotyledons</taxon>
        <taxon>Gunneridae</taxon>
        <taxon>Pentapetalae</taxon>
        <taxon>rosids</taxon>
        <taxon>malvids</taxon>
        <taxon>Brassicales</taxon>
        <taxon>Brassicaceae</taxon>
        <taxon>Camelineae</taxon>
        <taxon>Camelina</taxon>
    </lineage>
</organism>
<dbReference type="GeneID" id="104761681"/>
<evidence type="ECO:0000256" key="1">
    <source>
        <dbReference type="SAM" id="MobiDB-lite"/>
    </source>
</evidence>
<gene>
    <name evidence="3" type="primary">LOC104761681</name>
</gene>
<feature type="compositionally biased region" description="Polar residues" evidence="1">
    <location>
        <begin position="336"/>
        <end position="347"/>
    </location>
</feature>
<feature type="region of interest" description="Disordered" evidence="1">
    <location>
        <begin position="562"/>
        <end position="664"/>
    </location>
</feature>
<feature type="compositionally biased region" description="Basic residues" evidence="1">
    <location>
        <begin position="350"/>
        <end position="362"/>
    </location>
</feature>
<evidence type="ECO:0000313" key="3">
    <source>
        <dbReference type="RefSeq" id="XP_010483096.1"/>
    </source>
</evidence>
<evidence type="ECO:0000313" key="2">
    <source>
        <dbReference type="Proteomes" id="UP000694864"/>
    </source>
</evidence>
<feature type="compositionally biased region" description="Polar residues" evidence="1">
    <location>
        <begin position="648"/>
        <end position="659"/>
    </location>
</feature>
<reference evidence="2" key="1">
    <citation type="journal article" date="2014" name="Nat. Commun.">
        <title>The emerging biofuel crop Camelina sativa retains a highly undifferentiated hexaploid genome structure.</title>
        <authorList>
            <person name="Kagale S."/>
            <person name="Koh C."/>
            <person name="Nixon J."/>
            <person name="Bollina V."/>
            <person name="Clarke W.E."/>
            <person name="Tuteja R."/>
            <person name="Spillane C."/>
            <person name="Robinson S.J."/>
            <person name="Links M.G."/>
            <person name="Clarke C."/>
            <person name="Higgins E.E."/>
            <person name="Huebert T."/>
            <person name="Sharpe A.G."/>
            <person name="Parkin I.A."/>
        </authorList>
    </citation>
    <scope>NUCLEOTIDE SEQUENCE [LARGE SCALE GENOMIC DNA]</scope>
    <source>
        <strain evidence="2">cv. DH55</strain>
    </source>
</reference>
<feature type="compositionally biased region" description="Polar residues" evidence="1">
    <location>
        <begin position="445"/>
        <end position="455"/>
    </location>
</feature>
<dbReference type="PANTHER" id="PTHR35767">
    <property type="entry name" value="HAPLESS PROTEIN"/>
    <property type="match status" value="1"/>
</dbReference>
<keyword evidence="2" id="KW-1185">Reference proteome</keyword>
<feature type="compositionally biased region" description="Basic and acidic residues" evidence="1">
    <location>
        <begin position="320"/>
        <end position="335"/>
    </location>
</feature>
<feature type="compositionally biased region" description="Basic residues" evidence="1">
    <location>
        <begin position="467"/>
        <end position="478"/>
    </location>
</feature>
<feature type="compositionally biased region" description="Basic and acidic residues" evidence="1">
    <location>
        <begin position="481"/>
        <end position="490"/>
    </location>
</feature>
<dbReference type="RefSeq" id="XP_010483096.1">
    <property type="nucleotide sequence ID" value="XM_010484794.1"/>
</dbReference>
<feature type="region of interest" description="Disordered" evidence="1">
    <location>
        <begin position="320"/>
        <end position="362"/>
    </location>
</feature>
<name>A0ABM0XAK0_CAMSA</name>